<dbReference type="Proteomes" id="UP000318939">
    <property type="component" value="Chromosome"/>
</dbReference>
<protein>
    <submittedName>
        <fullName evidence="5">LuxR family transcriptional regulator</fullName>
    </submittedName>
</protein>
<keyword evidence="6" id="KW-1185">Reference proteome</keyword>
<dbReference type="InterPro" id="IPR036388">
    <property type="entry name" value="WH-like_DNA-bd_sf"/>
</dbReference>
<dbReference type="Gene3D" id="1.10.10.10">
    <property type="entry name" value="Winged helix-like DNA-binding domain superfamily/Winged helix DNA-binding domain"/>
    <property type="match status" value="1"/>
</dbReference>
<name>A0ABY8IGS1_9HYPH</name>
<dbReference type="SUPFAM" id="SSF75516">
    <property type="entry name" value="Pheromone-binding domain of LuxR-like quorum-sensing transcription factors"/>
    <property type="match status" value="1"/>
</dbReference>
<dbReference type="RefSeq" id="WP_142824591.1">
    <property type="nucleotide sequence ID" value="NZ_CP117267.1"/>
</dbReference>
<dbReference type="Gene3D" id="3.30.450.80">
    <property type="entry name" value="Transcription factor LuxR-like, autoinducer-binding domain"/>
    <property type="match status" value="1"/>
</dbReference>
<dbReference type="Pfam" id="PF03472">
    <property type="entry name" value="Autoind_bind"/>
    <property type="match status" value="1"/>
</dbReference>
<dbReference type="PROSITE" id="PS50043">
    <property type="entry name" value="HTH_LUXR_2"/>
    <property type="match status" value="1"/>
</dbReference>
<accession>A0ABY8IGS1</accession>
<dbReference type="SMART" id="SM00421">
    <property type="entry name" value="HTH_LUXR"/>
    <property type="match status" value="1"/>
</dbReference>
<dbReference type="PRINTS" id="PR00038">
    <property type="entry name" value="HTHLUXR"/>
</dbReference>
<evidence type="ECO:0000259" key="4">
    <source>
        <dbReference type="PROSITE" id="PS50043"/>
    </source>
</evidence>
<dbReference type="InterPro" id="IPR016032">
    <property type="entry name" value="Sig_transdc_resp-reg_C-effctor"/>
</dbReference>
<proteinExistence type="predicted"/>
<keyword evidence="1" id="KW-0805">Transcription regulation</keyword>
<dbReference type="PANTHER" id="PTHR44688:SF25">
    <property type="entry name" value="HTH LUXR-TYPE DOMAIN-CONTAINING PROTEIN"/>
    <property type="match status" value="1"/>
</dbReference>
<organism evidence="5 6">
    <name type="scientific">Rhizobium rhododendri</name>
    <dbReference type="NCBI Taxonomy" id="2506430"/>
    <lineage>
        <taxon>Bacteria</taxon>
        <taxon>Pseudomonadati</taxon>
        <taxon>Pseudomonadota</taxon>
        <taxon>Alphaproteobacteria</taxon>
        <taxon>Hyphomicrobiales</taxon>
        <taxon>Rhizobiaceae</taxon>
        <taxon>Rhizobium/Agrobacterium group</taxon>
        <taxon>Rhizobium</taxon>
    </lineage>
</organism>
<evidence type="ECO:0000256" key="2">
    <source>
        <dbReference type="ARBA" id="ARBA00023125"/>
    </source>
</evidence>
<evidence type="ECO:0000313" key="6">
    <source>
        <dbReference type="Proteomes" id="UP000318939"/>
    </source>
</evidence>
<sequence length="246" mass="28435">MNINCLLQLLVIFEECRTVEAVVTELERVVHSYKFAYYGLLKQPKPSADPMSLVLAGKWPDKWAPLYIAKKYVLIDPTVRYLARAQRPFRWRDTIAVFRADPHRRRMEQMMMDARNHGMLDGYIFPIHGRNGLLGTMTLGGDVIDLSPIEISLFNAVASNAFWKILELRNEAEALERGLEVDIQMTRREMEILNYLAEGLTSMEISKLLKISNHTVDWYMNGIQDKMKAKNRQNIVALAFRYGLIV</sequence>
<dbReference type="CDD" id="cd06170">
    <property type="entry name" value="LuxR_C_like"/>
    <property type="match status" value="1"/>
</dbReference>
<evidence type="ECO:0000313" key="5">
    <source>
        <dbReference type="EMBL" id="WFS22461.1"/>
    </source>
</evidence>
<evidence type="ECO:0000256" key="1">
    <source>
        <dbReference type="ARBA" id="ARBA00023015"/>
    </source>
</evidence>
<dbReference type="SUPFAM" id="SSF46894">
    <property type="entry name" value="C-terminal effector domain of the bipartite response regulators"/>
    <property type="match status" value="1"/>
</dbReference>
<dbReference type="EMBL" id="CP117267">
    <property type="protein sequence ID" value="WFS22461.1"/>
    <property type="molecule type" value="Genomic_DNA"/>
</dbReference>
<keyword evidence="2" id="KW-0238">DNA-binding</keyword>
<dbReference type="InterPro" id="IPR005143">
    <property type="entry name" value="TF_LuxR_autoind-bd_dom"/>
</dbReference>
<dbReference type="PANTHER" id="PTHR44688">
    <property type="entry name" value="DNA-BINDING TRANSCRIPTIONAL ACTIVATOR DEVR_DOSR"/>
    <property type="match status" value="1"/>
</dbReference>
<reference evidence="5" key="1">
    <citation type="journal article" date="2019" name="Phytopathology">
        <title>A Novel Group of Rhizobium tumorigenes-Like Agrobacteria Associated with Crown Gall Disease of Rhododendron and Blueberry.</title>
        <authorList>
            <person name="Kuzmanovic N."/>
            <person name="Behrens P."/>
            <person name="Idczak E."/>
            <person name="Wagner S."/>
            <person name="Gotz M."/>
            <person name="Sproer C."/>
            <person name="Bunk B."/>
            <person name="Overmann J."/>
            <person name="Smalla K."/>
        </authorList>
    </citation>
    <scope>NUCLEOTIDE SEQUENCE</scope>
    <source>
        <strain evidence="5">Rho-6.2</strain>
    </source>
</reference>
<dbReference type="InterPro" id="IPR000792">
    <property type="entry name" value="Tscrpt_reg_LuxR_C"/>
</dbReference>
<gene>
    <name evidence="5" type="ORF">PR018_15095</name>
</gene>
<evidence type="ECO:0000256" key="3">
    <source>
        <dbReference type="ARBA" id="ARBA00023163"/>
    </source>
</evidence>
<keyword evidence="3" id="KW-0804">Transcription</keyword>
<dbReference type="Pfam" id="PF00196">
    <property type="entry name" value="GerE"/>
    <property type="match status" value="1"/>
</dbReference>
<feature type="domain" description="HTH luxR-type" evidence="4">
    <location>
        <begin position="178"/>
        <end position="243"/>
    </location>
</feature>
<reference evidence="5" key="2">
    <citation type="journal article" date="2023" name="MicrobiologyOpen">
        <title>Genomics of the tumorigenes clade of the family Rhizobiaceae and description of Rhizobium rhododendri sp. nov.</title>
        <authorList>
            <person name="Kuzmanovic N."/>
            <person name="diCenzo G.C."/>
            <person name="Bunk B."/>
            <person name="Sproeer C."/>
            <person name="Fruehling A."/>
            <person name="Neumann-Schaal M."/>
            <person name="Overmann J."/>
            <person name="Smalla K."/>
        </authorList>
    </citation>
    <scope>NUCLEOTIDE SEQUENCE</scope>
    <source>
        <strain evidence="5">Rho-6.2</strain>
    </source>
</reference>
<dbReference type="InterPro" id="IPR036693">
    <property type="entry name" value="TF_LuxR_autoind-bd_dom_sf"/>
</dbReference>